<name>C9YDR1_CURXX</name>
<dbReference type="GO" id="GO:1902201">
    <property type="term" value="P:negative regulation of bacterial-type flagellum-dependent cell motility"/>
    <property type="evidence" value="ECO:0007669"/>
    <property type="project" value="TreeGrafter"/>
</dbReference>
<evidence type="ECO:0000256" key="3">
    <source>
        <dbReference type="SAM" id="Coils"/>
    </source>
</evidence>
<reference evidence="5" key="1">
    <citation type="journal article" date="2010" name="Nature">
        <title>The Dynamic genome of Hydra.</title>
        <authorList>
            <person name="Chapman J.A."/>
            <person name="Kirkness E.F."/>
            <person name="Simakov O."/>
            <person name="Hampson S.E."/>
            <person name="Mitros T."/>
            <person name="Weinmaier T."/>
            <person name="Rattei T."/>
            <person name="Balasubramanian P.G."/>
            <person name="Borman J."/>
            <person name="Busam D."/>
            <person name="Disbennett K."/>
            <person name="Pfannkoch C."/>
            <person name="Sumin N."/>
            <person name="Sutton G."/>
            <person name="Viswanathan L."/>
            <person name="Walenz B."/>
            <person name="Goodstein D.M."/>
            <person name="Hellsten U."/>
            <person name="Kawashima T."/>
            <person name="Prochnik S.E."/>
            <person name="Putnam N.H."/>
            <person name="Shu S."/>
            <person name="Blumberg B."/>
            <person name="Dana C.E."/>
            <person name="Gee L."/>
            <person name="Kibler D.F."/>
            <person name="Law L."/>
            <person name="Lindgens D."/>
            <person name="Martinez D.E."/>
            <person name="Peng J."/>
            <person name="Wigge P.A."/>
            <person name="Bertulat B."/>
            <person name="Guder C."/>
            <person name="Nakamura Y."/>
            <person name="Ozbek S."/>
            <person name="Watanabe H."/>
            <person name="Khalturin K."/>
            <person name="Hemmrich G."/>
            <person name="Franke A."/>
            <person name="Augustin R."/>
            <person name="Fraune S."/>
            <person name="Hayakawa E."/>
            <person name="Hayakawa S."/>
            <person name="Hirose M."/>
            <person name="Hwang J."/>
            <person name="Ikeo K."/>
            <person name="Nishimiya-Fujisawa C."/>
            <person name="Ogura A."/>
            <person name="Takahashi T."/>
            <person name="Steinmetz P.R."/>
            <person name="Zhang X."/>
            <person name="Aufschnaiter R."/>
            <person name="Eder M.K."/>
            <person name="Gorny A.K."/>
            <person name="Salvenmoser W."/>
            <person name="Heimberg A.M."/>
            <person name="Wheeler B.M."/>
            <person name="Peterson K.J."/>
            <person name="Boettger A."/>
            <person name="Tischler P."/>
            <person name="Wolf A."/>
            <person name="Gojobori T."/>
            <person name="Remington K.A."/>
            <person name="Strausberg R.L."/>
            <person name="Venter J."/>
            <person name="Technau U."/>
            <person name="Hobmayer B."/>
            <person name="Bosch T.C."/>
            <person name="Holstein T.W."/>
            <person name="Fujisawa T."/>
            <person name="Bode H.R."/>
            <person name="David C.N."/>
            <person name="Rokhsar D.S."/>
            <person name="Steele R.E."/>
        </authorList>
    </citation>
    <scope>NUCLEOTIDE SEQUENCE</scope>
</reference>
<dbReference type="InterPro" id="IPR043128">
    <property type="entry name" value="Rev_trsase/Diguanyl_cyclase"/>
</dbReference>
<dbReference type="InterPro" id="IPR035965">
    <property type="entry name" value="PAS-like_dom_sf"/>
</dbReference>
<comment type="catalytic activity">
    <reaction evidence="2">
        <text>2 GTP = 3',3'-c-di-GMP + 2 diphosphate</text>
        <dbReference type="Rhea" id="RHEA:24898"/>
        <dbReference type="ChEBI" id="CHEBI:33019"/>
        <dbReference type="ChEBI" id="CHEBI:37565"/>
        <dbReference type="ChEBI" id="CHEBI:58805"/>
        <dbReference type="EC" id="2.7.7.65"/>
    </reaction>
</comment>
<dbReference type="PANTHER" id="PTHR45138:SF9">
    <property type="entry name" value="DIGUANYLATE CYCLASE DGCM-RELATED"/>
    <property type="match status" value="1"/>
</dbReference>
<sequence>MQPHVTCPFGGGCHEGIPRTSGLMLKEISGFRLMEHLDLLPSPVLVTDPQGHIVTANRDLLALVGGVTESWKGRYMDCLLSTPGRIFLQTHVWPLMLRHGNVQEIYLHLNNAAGERVPVMVNARRGLWDEQDCIFWVFFVALERSRFEAELVEARGRAQRLAAELSQANAELRSVHQQLSQHTQSVETENRELSALSLTDPLTRLGNRRALERAVEQWQMQSELGTPAALLMVDVDHFKRVNDSYGHEEGDRVLQELARQLQASKRGSDVVVRYGGEEFALWLPGAGPDGASAIAQRVHLLVQDVRVHKKPVTVSIGVSCAQQTLHQGRDMVFLTRLLHQADLALYRAKSAGRNRTMWHDGPTGLS</sequence>
<dbReference type="SMART" id="SM00267">
    <property type="entry name" value="GGDEF"/>
    <property type="match status" value="1"/>
</dbReference>
<protein>
    <recommendedName>
        <fullName evidence="1">diguanylate cyclase</fullName>
        <ecNumber evidence="1">2.7.7.65</ecNumber>
    </recommendedName>
</protein>
<dbReference type="EMBL" id="FN543106">
    <property type="protein sequence ID" value="CBA31448.1"/>
    <property type="molecule type" value="Genomic_DNA"/>
</dbReference>
<dbReference type="InterPro" id="IPR050469">
    <property type="entry name" value="Diguanylate_Cyclase"/>
</dbReference>
<feature type="domain" description="GGDEF" evidence="4">
    <location>
        <begin position="226"/>
        <end position="361"/>
    </location>
</feature>
<dbReference type="AlphaFoldDB" id="C9YDR1"/>
<dbReference type="SUPFAM" id="SSF55073">
    <property type="entry name" value="Nucleotide cyclase"/>
    <property type="match status" value="1"/>
</dbReference>
<dbReference type="NCBIfam" id="TIGR00254">
    <property type="entry name" value="GGDEF"/>
    <property type="match status" value="1"/>
</dbReference>
<dbReference type="InterPro" id="IPR000160">
    <property type="entry name" value="GGDEF_dom"/>
</dbReference>
<evidence type="ECO:0000256" key="2">
    <source>
        <dbReference type="ARBA" id="ARBA00034247"/>
    </source>
</evidence>
<dbReference type="PROSITE" id="PS50887">
    <property type="entry name" value="GGDEF"/>
    <property type="match status" value="1"/>
</dbReference>
<gene>
    <name evidence="5" type="ORF">Csp_F37580</name>
</gene>
<proteinExistence type="predicted"/>
<dbReference type="GO" id="GO:0005886">
    <property type="term" value="C:plasma membrane"/>
    <property type="evidence" value="ECO:0007669"/>
    <property type="project" value="TreeGrafter"/>
</dbReference>
<dbReference type="Pfam" id="PF00990">
    <property type="entry name" value="GGDEF"/>
    <property type="match status" value="1"/>
</dbReference>
<evidence type="ECO:0000313" key="5">
    <source>
        <dbReference type="EMBL" id="CBA31448.1"/>
    </source>
</evidence>
<dbReference type="CDD" id="cd01949">
    <property type="entry name" value="GGDEF"/>
    <property type="match status" value="1"/>
</dbReference>
<dbReference type="Gene3D" id="3.30.450.20">
    <property type="entry name" value="PAS domain"/>
    <property type="match status" value="1"/>
</dbReference>
<dbReference type="GO" id="GO:0052621">
    <property type="term" value="F:diguanylate cyclase activity"/>
    <property type="evidence" value="ECO:0007669"/>
    <property type="project" value="UniProtKB-EC"/>
</dbReference>
<accession>C9YDR1</accession>
<dbReference type="GO" id="GO:0043709">
    <property type="term" value="P:cell adhesion involved in single-species biofilm formation"/>
    <property type="evidence" value="ECO:0007669"/>
    <property type="project" value="TreeGrafter"/>
</dbReference>
<evidence type="ECO:0000256" key="1">
    <source>
        <dbReference type="ARBA" id="ARBA00012528"/>
    </source>
</evidence>
<dbReference type="PANTHER" id="PTHR45138">
    <property type="entry name" value="REGULATORY COMPONENTS OF SENSORY TRANSDUCTION SYSTEM"/>
    <property type="match status" value="1"/>
</dbReference>
<keyword evidence="3" id="KW-0175">Coiled coil</keyword>
<dbReference type="Gene3D" id="3.30.70.270">
    <property type="match status" value="1"/>
</dbReference>
<dbReference type="InterPro" id="IPR029787">
    <property type="entry name" value="Nucleotide_cyclase"/>
</dbReference>
<organism evidence="5">
    <name type="scientific">Curvibacter symbiont subsp. Hydra magnipapillata</name>
    <dbReference type="NCBI Taxonomy" id="667019"/>
    <lineage>
        <taxon>Bacteria</taxon>
        <taxon>Pseudomonadati</taxon>
        <taxon>Pseudomonadota</taxon>
        <taxon>Betaproteobacteria</taxon>
        <taxon>Burkholderiales</taxon>
        <taxon>Comamonadaceae</taxon>
        <taxon>Curvibacter</taxon>
    </lineage>
</organism>
<dbReference type="FunFam" id="3.30.70.270:FF:000001">
    <property type="entry name" value="Diguanylate cyclase domain protein"/>
    <property type="match status" value="1"/>
</dbReference>
<feature type="coiled-coil region" evidence="3">
    <location>
        <begin position="144"/>
        <end position="178"/>
    </location>
</feature>
<dbReference type="EC" id="2.7.7.65" evidence="1"/>
<evidence type="ECO:0000259" key="4">
    <source>
        <dbReference type="PROSITE" id="PS50887"/>
    </source>
</evidence>
<dbReference type="SUPFAM" id="SSF55785">
    <property type="entry name" value="PYP-like sensor domain (PAS domain)"/>
    <property type="match status" value="1"/>
</dbReference>